<keyword evidence="4" id="KW-0963">Cytoplasm</keyword>
<dbReference type="Proteomes" id="UP000291995">
    <property type="component" value="Chromosome"/>
</dbReference>
<dbReference type="InterPro" id="IPR022637">
    <property type="entry name" value="DNA_polIII_beta_cen"/>
</dbReference>
<name>A0AAP8YUN7_9SPIR</name>
<dbReference type="GO" id="GO:0006271">
    <property type="term" value="P:DNA strand elongation involved in DNA replication"/>
    <property type="evidence" value="ECO:0007669"/>
    <property type="project" value="TreeGrafter"/>
</dbReference>
<comment type="subcellular location">
    <subcellularLocation>
        <location evidence="1">Cytoplasm</location>
    </subcellularLocation>
</comment>
<protein>
    <recommendedName>
        <fullName evidence="3">Beta sliding clamp</fullName>
    </recommendedName>
    <alternativeName>
        <fullName evidence="11">Beta-clamp processivity factor</fullName>
    </alternativeName>
    <alternativeName>
        <fullName evidence="10">DNA polymerase III beta sliding clamp subunit</fullName>
    </alternativeName>
</protein>
<gene>
    <name evidence="16" type="primary">dnaN</name>
    <name evidence="15" type="ORF">CNO13_02100</name>
    <name evidence="16" type="ORF">EZU67_02100</name>
</gene>
<evidence type="ECO:0000256" key="6">
    <source>
        <dbReference type="ARBA" id="ARBA00022695"/>
    </source>
</evidence>
<keyword evidence="7" id="KW-0235">DNA replication</keyword>
<dbReference type="GeneID" id="75118139"/>
<evidence type="ECO:0000313" key="16">
    <source>
        <dbReference type="EMBL" id="QBK61961.1"/>
    </source>
</evidence>
<evidence type="ECO:0000313" key="17">
    <source>
        <dbReference type="Proteomes" id="UP000230633"/>
    </source>
</evidence>
<proteinExistence type="inferred from homology"/>
<feature type="domain" description="DNA polymerase III beta sliding clamp central" evidence="13">
    <location>
        <begin position="146"/>
        <end position="259"/>
    </location>
</feature>
<keyword evidence="5 16" id="KW-0808">Transferase</keyword>
<evidence type="ECO:0000256" key="10">
    <source>
        <dbReference type="ARBA" id="ARBA00030988"/>
    </source>
</evidence>
<reference evidence="16" key="2">
    <citation type="submission" date="2022-12" db="EMBL/GenBank/DDBJ databases">
        <title>Whole genome sequencing of Borrelia miyamotoi strains isolated at the Russian territory.</title>
        <authorList>
            <person name="Kuleshov K.V."/>
            <person name="Platonov A.E."/>
            <person name="Goptar I.A."/>
            <person name="Shipulin G.A."/>
            <person name="Markelov M.L."/>
            <person name="Koetsveld J."/>
            <person name="Kolyasnikova N.M."/>
            <person name="Sarksyan D.S."/>
            <person name="Toporkova M.G."/>
            <person name="Hovius J.W."/>
        </authorList>
    </citation>
    <scope>NUCLEOTIDE SEQUENCE</scope>
    <source>
        <strain evidence="16">Yekat-76</strain>
    </source>
</reference>
<evidence type="ECO:0000256" key="3">
    <source>
        <dbReference type="ARBA" id="ARBA00021035"/>
    </source>
</evidence>
<evidence type="ECO:0000259" key="12">
    <source>
        <dbReference type="Pfam" id="PF00712"/>
    </source>
</evidence>
<reference evidence="18" key="1">
    <citation type="submission" date="2019-03" db="EMBL/GenBank/DDBJ databases">
        <title>Whole genome sequencing of Borrelia miyamotoi strains isolated at the Russian territory.</title>
        <authorList>
            <person name="Kuleshov K.V."/>
            <person name="Platonov A.E."/>
            <person name="Goptar I.A."/>
            <person name="Shipulin G.A."/>
            <person name="Markelov M.L."/>
            <person name="Koetsveld J."/>
            <person name="Kolyasnikova N.M."/>
            <person name="Sarksyan D.S."/>
            <person name="Toporkova M.G."/>
            <person name="Hovius J.W."/>
        </authorList>
    </citation>
    <scope>NUCLEOTIDE SEQUENCE [LARGE SCALE GENOMIC DNA]</scope>
    <source>
        <strain evidence="15 17">Yekat-1</strain>
        <strain evidence="18">Yekat-76</strain>
    </source>
</reference>
<evidence type="ECO:0000256" key="4">
    <source>
        <dbReference type="ARBA" id="ARBA00022490"/>
    </source>
</evidence>
<evidence type="ECO:0000313" key="18">
    <source>
        <dbReference type="Proteomes" id="UP000291995"/>
    </source>
</evidence>
<dbReference type="SUPFAM" id="SSF55979">
    <property type="entry name" value="DNA clamp"/>
    <property type="match status" value="3"/>
</dbReference>
<dbReference type="Pfam" id="PF02767">
    <property type="entry name" value="DNA_pol3_beta_2"/>
    <property type="match status" value="1"/>
</dbReference>
<dbReference type="InterPro" id="IPR022634">
    <property type="entry name" value="DNA_polIII_beta_N"/>
</dbReference>
<evidence type="ECO:0000313" key="15">
    <source>
        <dbReference type="EMBL" id="ATQ15971.1"/>
    </source>
</evidence>
<dbReference type="PANTHER" id="PTHR30478:SF0">
    <property type="entry name" value="BETA SLIDING CLAMP"/>
    <property type="match status" value="1"/>
</dbReference>
<dbReference type="Gene3D" id="3.70.10.10">
    <property type="match status" value="1"/>
</dbReference>
<organism evidence="16 18">
    <name type="scientific">Borrelia miyamotoi</name>
    <dbReference type="NCBI Taxonomy" id="47466"/>
    <lineage>
        <taxon>Bacteria</taxon>
        <taxon>Pseudomonadati</taxon>
        <taxon>Spirochaetota</taxon>
        <taxon>Spirochaetia</taxon>
        <taxon>Spirochaetales</taxon>
        <taxon>Borreliaceae</taxon>
        <taxon>Borrelia</taxon>
    </lineage>
</organism>
<dbReference type="GO" id="GO:0005737">
    <property type="term" value="C:cytoplasm"/>
    <property type="evidence" value="ECO:0007669"/>
    <property type="project" value="UniProtKB-SubCell"/>
</dbReference>
<dbReference type="Pfam" id="PF02768">
    <property type="entry name" value="DNA_pol3_beta_3"/>
    <property type="match status" value="1"/>
</dbReference>
<sequence length="387" mass="44317">MNEKFILCDTEQISNEIDKAKSIILNRNINDIWSAILFEIKNSSLTIKATDRNILFQSTIPIVSAENFKVLINASNFSDAVKALNLYDELKINFNEDESKLSIIGESENKNDILVNDHLSEPTFSNEEIESYNYDINGEIYKFTVELSQREFKKIISKVSFSASHDESKNILNGIYFTKDKNSALILISTNGHRMSIYRTDLVFEEDINFIVPVKMFNFLRQMMVGEGMIKIKVSDKKFYVEFNNYKIACSLISGNYPDYESIIPKKQKNRSLVEINVLKDRLSRVSSYTDKRSKKVILSFASAQLKLMAEDPITGRKGEFFVKEPNYSYDGDDEIIAINSSYFTEAMGVFDTSNLEIKFNGEGGILKLSEPENSDFMHLIMPMVLN</sequence>
<evidence type="ECO:0000256" key="7">
    <source>
        <dbReference type="ARBA" id="ARBA00022705"/>
    </source>
</evidence>
<dbReference type="CDD" id="cd00140">
    <property type="entry name" value="beta_clamp"/>
    <property type="match status" value="1"/>
</dbReference>
<keyword evidence="9" id="KW-0238">DNA-binding</keyword>
<dbReference type="Pfam" id="PF00712">
    <property type="entry name" value="DNA_pol3_beta"/>
    <property type="match status" value="1"/>
</dbReference>
<feature type="domain" description="DNA polymerase III beta sliding clamp N-terminal" evidence="12">
    <location>
        <begin position="6"/>
        <end position="132"/>
    </location>
</feature>
<evidence type="ECO:0000259" key="14">
    <source>
        <dbReference type="Pfam" id="PF02768"/>
    </source>
</evidence>
<dbReference type="SMART" id="SM00480">
    <property type="entry name" value="POL3Bc"/>
    <property type="match status" value="1"/>
</dbReference>
<dbReference type="Proteomes" id="UP000230633">
    <property type="component" value="Chromosome"/>
</dbReference>
<evidence type="ECO:0000256" key="9">
    <source>
        <dbReference type="ARBA" id="ARBA00023125"/>
    </source>
</evidence>
<dbReference type="EMBL" id="CP036557">
    <property type="protein sequence ID" value="QBK61961.1"/>
    <property type="molecule type" value="Genomic_DNA"/>
</dbReference>
<evidence type="ECO:0000256" key="8">
    <source>
        <dbReference type="ARBA" id="ARBA00022932"/>
    </source>
</evidence>
<dbReference type="InterPro" id="IPR022635">
    <property type="entry name" value="DNA_polIII_beta_C"/>
</dbReference>
<dbReference type="GO" id="GO:0003887">
    <property type="term" value="F:DNA-directed DNA polymerase activity"/>
    <property type="evidence" value="ECO:0007669"/>
    <property type="project" value="UniProtKB-KW"/>
</dbReference>
<accession>A0AAP8YUN7</accession>
<dbReference type="GO" id="GO:0003677">
    <property type="term" value="F:DNA binding"/>
    <property type="evidence" value="ECO:0007669"/>
    <property type="project" value="UniProtKB-KW"/>
</dbReference>
<dbReference type="PANTHER" id="PTHR30478">
    <property type="entry name" value="DNA POLYMERASE III SUBUNIT BETA"/>
    <property type="match status" value="1"/>
</dbReference>
<evidence type="ECO:0000256" key="1">
    <source>
        <dbReference type="ARBA" id="ARBA00004496"/>
    </source>
</evidence>
<keyword evidence="8" id="KW-0239">DNA-directed DNA polymerase</keyword>
<evidence type="ECO:0000256" key="5">
    <source>
        <dbReference type="ARBA" id="ARBA00022679"/>
    </source>
</evidence>
<dbReference type="AlphaFoldDB" id="A0AAP8YUN7"/>
<keyword evidence="6 16" id="KW-0548">Nucleotidyltransferase</keyword>
<dbReference type="NCBIfam" id="TIGR00663">
    <property type="entry name" value="dnan"/>
    <property type="match status" value="1"/>
</dbReference>
<dbReference type="GO" id="GO:0008408">
    <property type="term" value="F:3'-5' exonuclease activity"/>
    <property type="evidence" value="ECO:0007669"/>
    <property type="project" value="InterPro"/>
</dbReference>
<dbReference type="Gene3D" id="3.10.150.10">
    <property type="entry name" value="DNA Polymerase III, subunit A, domain 2"/>
    <property type="match status" value="1"/>
</dbReference>
<evidence type="ECO:0000259" key="13">
    <source>
        <dbReference type="Pfam" id="PF02767"/>
    </source>
</evidence>
<dbReference type="InterPro" id="IPR001001">
    <property type="entry name" value="DNA_polIII_beta"/>
</dbReference>
<comment type="similarity">
    <text evidence="2">Belongs to the beta sliding clamp family.</text>
</comment>
<evidence type="ECO:0000256" key="2">
    <source>
        <dbReference type="ARBA" id="ARBA00010752"/>
    </source>
</evidence>
<evidence type="ECO:0000256" key="11">
    <source>
        <dbReference type="ARBA" id="ARBA00033276"/>
    </source>
</evidence>
<dbReference type="InterPro" id="IPR046938">
    <property type="entry name" value="DNA_clamp_sf"/>
</dbReference>
<dbReference type="RefSeq" id="WP_025443726.1">
    <property type="nucleotide sequence ID" value="NZ_AP024371.1"/>
</dbReference>
<dbReference type="GO" id="GO:0009360">
    <property type="term" value="C:DNA polymerase III complex"/>
    <property type="evidence" value="ECO:0007669"/>
    <property type="project" value="InterPro"/>
</dbReference>
<feature type="domain" description="DNA polymerase III beta sliding clamp C-terminal" evidence="14">
    <location>
        <begin position="262"/>
        <end position="384"/>
    </location>
</feature>
<dbReference type="EMBL" id="CP024333">
    <property type="protein sequence ID" value="ATQ15971.1"/>
    <property type="molecule type" value="Genomic_DNA"/>
</dbReference>
<keyword evidence="17" id="KW-1185">Reference proteome</keyword>